<comment type="similarity">
    <text evidence="1">Belongs to the NAD(P)-dependent epimerase/dehydratase family.</text>
</comment>
<dbReference type="PANTHER" id="PTHR43000">
    <property type="entry name" value="DTDP-D-GLUCOSE 4,6-DEHYDRATASE-RELATED"/>
    <property type="match status" value="1"/>
</dbReference>
<gene>
    <name evidence="3" type="ORF">Q5Y73_11435</name>
</gene>
<accession>A0ABT9IZT8</accession>
<dbReference type="SUPFAM" id="SSF51735">
    <property type="entry name" value="NAD(P)-binding Rossmann-fold domains"/>
    <property type="match status" value="1"/>
</dbReference>
<feature type="domain" description="NAD-dependent epimerase/dehydratase" evidence="2">
    <location>
        <begin position="5"/>
        <end position="236"/>
    </location>
</feature>
<dbReference type="Pfam" id="PF01370">
    <property type="entry name" value="Epimerase"/>
    <property type="match status" value="1"/>
</dbReference>
<dbReference type="InterPro" id="IPR001509">
    <property type="entry name" value="Epimerase_deHydtase"/>
</dbReference>
<keyword evidence="4" id="KW-1185">Reference proteome</keyword>
<dbReference type="Proteomes" id="UP001231941">
    <property type="component" value="Unassembled WGS sequence"/>
</dbReference>
<reference evidence="3 4" key="1">
    <citation type="submission" date="2023-08" db="EMBL/GenBank/DDBJ databases">
        <authorList>
            <person name="Park J.-S."/>
        </authorList>
    </citation>
    <scope>NUCLEOTIDE SEQUENCE [LARGE SCALE GENOMIC DNA]</scope>
    <source>
        <strain evidence="3 4">2205SS18-9</strain>
    </source>
</reference>
<sequence length="311" mass="35101">MNVKIMVTGGCGFIGSHIVEQLLKKQYEVIVVDNLSTGKLNNIILDKIDFYLCDISSKEFQQIVQKTRPDYIIHQAAHVSVVNSTIDMMHDAEINIKGSLNVIEAAKRNKVKKIIFASSAAVYGETQYLPIDIHHQTNPQSPYGLSKCTVEEYLKFASQYYGVKSTILRYSNVYGPRQNHLGEGGVVSIFANNMTNHKDIIIYGDGEQTRDFIYVKDVATANIQALHYGDGRIFNVSSSAQVTINDLFNKMTNLLNNNQAPIYQKAREGEIIDSLLCNDITKKYLNWDLLHSLDNGLKETIDFYKNYSLVN</sequence>
<dbReference type="RefSeq" id="WP_305992028.1">
    <property type="nucleotide sequence ID" value="NZ_JAVAMP010000004.1"/>
</dbReference>
<dbReference type="InterPro" id="IPR036291">
    <property type="entry name" value="NAD(P)-bd_dom_sf"/>
</dbReference>
<organism evidence="3 4">
    <name type="scientific">Chengkuizengella axinellae</name>
    <dbReference type="NCBI Taxonomy" id="3064388"/>
    <lineage>
        <taxon>Bacteria</taxon>
        <taxon>Bacillati</taxon>
        <taxon>Bacillota</taxon>
        <taxon>Bacilli</taxon>
        <taxon>Bacillales</taxon>
        <taxon>Paenibacillaceae</taxon>
        <taxon>Chengkuizengella</taxon>
    </lineage>
</organism>
<comment type="caution">
    <text evidence="3">The sequence shown here is derived from an EMBL/GenBank/DDBJ whole genome shotgun (WGS) entry which is preliminary data.</text>
</comment>
<proteinExistence type="inferred from homology"/>
<dbReference type="Gene3D" id="3.40.50.720">
    <property type="entry name" value="NAD(P)-binding Rossmann-like Domain"/>
    <property type="match status" value="1"/>
</dbReference>
<protein>
    <submittedName>
        <fullName evidence="3">NAD-dependent epimerase/dehydratase family protein</fullName>
    </submittedName>
</protein>
<evidence type="ECO:0000313" key="3">
    <source>
        <dbReference type="EMBL" id="MDP5274723.1"/>
    </source>
</evidence>
<evidence type="ECO:0000313" key="4">
    <source>
        <dbReference type="Proteomes" id="UP001231941"/>
    </source>
</evidence>
<evidence type="ECO:0000259" key="2">
    <source>
        <dbReference type="Pfam" id="PF01370"/>
    </source>
</evidence>
<name>A0ABT9IZT8_9BACL</name>
<evidence type="ECO:0000256" key="1">
    <source>
        <dbReference type="ARBA" id="ARBA00007637"/>
    </source>
</evidence>
<dbReference type="EMBL" id="JAVAMP010000004">
    <property type="protein sequence ID" value="MDP5274723.1"/>
    <property type="molecule type" value="Genomic_DNA"/>
</dbReference>